<reference evidence="1 2" key="1">
    <citation type="submission" date="2019-08" db="EMBL/GenBank/DDBJ databases">
        <title>Archangium and Cystobacter genomes.</title>
        <authorList>
            <person name="Chen I.-C.K."/>
            <person name="Wielgoss S."/>
        </authorList>
    </citation>
    <scope>NUCLEOTIDE SEQUENCE [LARGE SCALE GENOMIC DNA]</scope>
    <source>
        <strain evidence="1 2">Cbm 6</strain>
    </source>
</reference>
<dbReference type="RefSeq" id="WP_395813310.1">
    <property type="nucleotide sequence ID" value="NZ_CP043494.1"/>
</dbReference>
<sequence>MSLLSLPCLLSSALPGQSEPPAPASSSVLESLVLNLASLGVSLEPEPVDLRALVGIGTAMEVVHGAEAFF</sequence>
<evidence type="ECO:0000313" key="1">
    <source>
        <dbReference type="EMBL" id="WNG42992.1"/>
    </source>
</evidence>
<protein>
    <submittedName>
        <fullName evidence="1">Uncharacterized protein</fullName>
    </submittedName>
</protein>
<keyword evidence="2" id="KW-1185">Reference proteome</keyword>
<gene>
    <name evidence="1" type="ORF">F0U60_01945</name>
</gene>
<accession>A0ABY9WGR6</accession>
<name>A0ABY9WGR6_9BACT</name>
<dbReference type="Proteomes" id="UP001611383">
    <property type="component" value="Chromosome"/>
</dbReference>
<dbReference type="EMBL" id="CP043494">
    <property type="protein sequence ID" value="WNG42992.1"/>
    <property type="molecule type" value="Genomic_DNA"/>
</dbReference>
<organism evidence="1 2">
    <name type="scientific">Archangium minus</name>
    <dbReference type="NCBI Taxonomy" id="83450"/>
    <lineage>
        <taxon>Bacteria</taxon>
        <taxon>Pseudomonadati</taxon>
        <taxon>Myxococcota</taxon>
        <taxon>Myxococcia</taxon>
        <taxon>Myxococcales</taxon>
        <taxon>Cystobacterineae</taxon>
        <taxon>Archangiaceae</taxon>
        <taxon>Archangium</taxon>
    </lineage>
</organism>
<proteinExistence type="predicted"/>
<evidence type="ECO:0000313" key="2">
    <source>
        <dbReference type="Proteomes" id="UP001611383"/>
    </source>
</evidence>